<dbReference type="Proteomes" id="UP000013897">
    <property type="component" value="Unassembled WGS sequence"/>
</dbReference>
<dbReference type="RefSeq" id="WP_002341601.1">
    <property type="nucleotide sequence ID" value="NZ_KB949527.1"/>
</dbReference>
<gene>
    <name evidence="1" type="ORF">SSM_02583</name>
</gene>
<organism evidence="1 2">
    <name type="scientific">Enterococcus faecium EnGen0192</name>
    <dbReference type="NCBI Taxonomy" id="1157487"/>
    <lineage>
        <taxon>Bacteria</taxon>
        <taxon>Bacillati</taxon>
        <taxon>Bacillota</taxon>
        <taxon>Bacilli</taxon>
        <taxon>Lactobacillales</taxon>
        <taxon>Enterococcaceae</taxon>
        <taxon>Enterococcus</taxon>
    </lineage>
</organism>
<proteinExistence type="predicted"/>
<protein>
    <submittedName>
        <fullName evidence="1">Uncharacterized protein</fullName>
    </submittedName>
</protein>
<dbReference type="EMBL" id="AITY01000050">
    <property type="protein sequence ID" value="EOM20716.1"/>
    <property type="molecule type" value="Genomic_DNA"/>
</dbReference>
<name>A0A829FGC5_ENTFC</name>
<reference evidence="1 2" key="1">
    <citation type="submission" date="2013-02" db="EMBL/GenBank/DDBJ databases">
        <title>The Genome Sequence of Enterococcus faecium HM1072.</title>
        <authorList>
            <consortium name="The Broad Institute Genome Sequencing Platform"/>
            <consortium name="The Broad Institute Genome Sequencing Center for Infectious Disease"/>
            <person name="Earl A.M."/>
            <person name="Gilmore M.S."/>
            <person name="Lebreton F."/>
            <person name="Courvalin P."/>
            <person name="Walker B."/>
            <person name="Young S.K."/>
            <person name="Zeng Q."/>
            <person name="Gargeya S."/>
            <person name="Fitzgerald M."/>
            <person name="Haas B."/>
            <person name="Abouelleil A."/>
            <person name="Alvarado L."/>
            <person name="Arachchi H.M."/>
            <person name="Berlin A.M."/>
            <person name="Chapman S.B."/>
            <person name="Dewar J."/>
            <person name="Goldberg J."/>
            <person name="Griggs A."/>
            <person name="Gujja S."/>
            <person name="Hansen M."/>
            <person name="Howarth C."/>
            <person name="Imamovic A."/>
            <person name="Larimer J."/>
            <person name="McCowan C."/>
            <person name="Murphy C."/>
            <person name="Neiman D."/>
            <person name="Pearson M."/>
            <person name="Priest M."/>
            <person name="Roberts A."/>
            <person name="Saif S."/>
            <person name="Shea T."/>
            <person name="Sisk P."/>
            <person name="Sykes S."/>
            <person name="Wortman J."/>
            <person name="Nusbaum C."/>
            <person name="Birren B."/>
        </authorList>
    </citation>
    <scope>NUCLEOTIDE SEQUENCE [LARGE SCALE GENOMIC DNA]</scope>
    <source>
        <strain evidence="1 2">HM1072</strain>
    </source>
</reference>
<accession>A0A829FGC5</accession>
<evidence type="ECO:0000313" key="1">
    <source>
        <dbReference type="EMBL" id="EOM20716.1"/>
    </source>
</evidence>
<dbReference type="AlphaFoldDB" id="A0A829FGC5"/>
<sequence length="82" mass="9573">MDKSINKLVRNYQLEKANLANTKQKIISAVLEGLVNQTEAMTVKEAREYINETFNQYCGIEEIRADVTKNFEEYISHRKLFS</sequence>
<comment type="caution">
    <text evidence="1">The sequence shown here is derived from an EMBL/GenBank/DDBJ whole genome shotgun (WGS) entry which is preliminary data.</text>
</comment>
<evidence type="ECO:0000313" key="2">
    <source>
        <dbReference type="Proteomes" id="UP000013897"/>
    </source>
</evidence>